<accession>A0A1X1RDT9</accession>
<protein>
    <submittedName>
        <fullName evidence="2">Uncharacterized protein</fullName>
    </submittedName>
</protein>
<sequence length="126" mass="13794">MKPLPKIGLSRVWVRAGIDEPVTVGWSTTEISGRVLRKCRHRGTDAHLDSSALSLAHATEQSHHQVVCLGAGINRSADLGYPQADAVVREDREGERELRPVERTGGFPDHYSIKATVPTSDISKET</sequence>
<organism evidence="2 3">
    <name type="scientific">Mycobacterium bohemicum</name>
    <dbReference type="NCBI Taxonomy" id="56425"/>
    <lineage>
        <taxon>Bacteria</taxon>
        <taxon>Bacillati</taxon>
        <taxon>Actinomycetota</taxon>
        <taxon>Actinomycetes</taxon>
        <taxon>Mycobacteriales</taxon>
        <taxon>Mycobacteriaceae</taxon>
        <taxon>Mycobacterium</taxon>
    </lineage>
</organism>
<name>A0A1X1RDT9_MYCBE</name>
<evidence type="ECO:0000313" key="3">
    <source>
        <dbReference type="Proteomes" id="UP000193990"/>
    </source>
</evidence>
<feature type="compositionally biased region" description="Basic and acidic residues" evidence="1">
    <location>
        <begin position="89"/>
        <end position="102"/>
    </location>
</feature>
<dbReference type="Proteomes" id="UP000193990">
    <property type="component" value="Unassembled WGS sequence"/>
</dbReference>
<reference evidence="2 3" key="1">
    <citation type="submission" date="2016-01" db="EMBL/GenBank/DDBJ databases">
        <title>The new phylogeny of the genus Mycobacterium.</title>
        <authorList>
            <person name="Tarcisio F."/>
            <person name="Conor M."/>
            <person name="Antonella G."/>
            <person name="Elisabetta G."/>
            <person name="Giulia F.S."/>
            <person name="Sara T."/>
            <person name="Anna F."/>
            <person name="Clotilde B."/>
            <person name="Roberto B."/>
            <person name="Veronica D.S."/>
            <person name="Fabio R."/>
            <person name="Monica P."/>
            <person name="Olivier J."/>
            <person name="Enrico T."/>
            <person name="Nicola S."/>
        </authorList>
    </citation>
    <scope>NUCLEOTIDE SEQUENCE [LARGE SCALE GENOMIC DNA]</scope>
    <source>
        <strain evidence="2 3">DSM 44277</strain>
    </source>
</reference>
<gene>
    <name evidence="2" type="ORF">AWB93_02105</name>
</gene>
<keyword evidence="3" id="KW-1185">Reference proteome</keyword>
<comment type="caution">
    <text evidence="2">The sequence shown here is derived from an EMBL/GenBank/DDBJ whole genome shotgun (WGS) entry which is preliminary data.</text>
</comment>
<proteinExistence type="predicted"/>
<dbReference type="EMBL" id="LQOK01000010">
    <property type="protein sequence ID" value="ORV03588.1"/>
    <property type="molecule type" value="Genomic_DNA"/>
</dbReference>
<dbReference type="AlphaFoldDB" id="A0A1X1RDT9"/>
<feature type="region of interest" description="Disordered" evidence="1">
    <location>
        <begin position="89"/>
        <end position="126"/>
    </location>
</feature>
<evidence type="ECO:0000313" key="2">
    <source>
        <dbReference type="EMBL" id="ORV03588.1"/>
    </source>
</evidence>
<evidence type="ECO:0000256" key="1">
    <source>
        <dbReference type="SAM" id="MobiDB-lite"/>
    </source>
</evidence>
<feature type="compositionally biased region" description="Polar residues" evidence="1">
    <location>
        <begin position="117"/>
        <end position="126"/>
    </location>
</feature>